<sequence>MGELSPPLGQCSFQQLWESNMTPQGPSIPLVATQNWSDLDVSLLPDATLHKVFDEGLFELLEPPVVEPSVSTLDSVPPPASTVPSTNDYPGKHGFQLRFQKSGTAKSVTSTYSVQLNKLYCQLAKTCPVEVLMAMDPPPGAILRATAIYKKSEHVSEVVRRCPHHQSASDNNEGVVHRSHLIRVEGSQWAQYLEDGNTKRQSVLLPYEPPQLGSETTTVLLNFMCNSSCMGGMNRRPILTILTLETQEGQVLGRRCFEVRVCACPGRDRKTEEENTNKVLNGTKTTNGAKRKSQQALPPPGTSKKIKNGSSTEDEDKDNVFLLQVRGREHYEWLKKINDSLELMDHIPPAEQEKYKKKGSAKILKQEAMAPKSGKRLLTKEDRSDSD</sequence>
<evidence type="ECO:0000256" key="11">
    <source>
        <dbReference type="ARBA" id="ARBA00023159"/>
    </source>
</evidence>
<feature type="binding site" evidence="15">
    <location>
        <position position="165"/>
    </location>
    <ligand>
        <name>Zn(2+)</name>
        <dbReference type="ChEBI" id="CHEBI:29105"/>
    </ligand>
</feature>
<feature type="binding site" evidence="15">
    <location>
        <position position="225"/>
    </location>
    <ligand>
        <name>Zn(2+)</name>
        <dbReference type="ChEBI" id="CHEBI:29105"/>
    </ligand>
</feature>
<dbReference type="GO" id="GO:0000981">
    <property type="term" value="F:DNA-binding transcription factor activity, RNA polymerase II-specific"/>
    <property type="evidence" value="ECO:0007669"/>
    <property type="project" value="TreeGrafter"/>
</dbReference>
<keyword evidence="12 18" id="KW-0804">Transcription</keyword>
<dbReference type="GO" id="GO:0046872">
    <property type="term" value="F:metal ion binding"/>
    <property type="evidence" value="ECO:0007669"/>
    <property type="project" value="UniProtKB-KW"/>
</dbReference>
<evidence type="ECO:0000256" key="7">
    <source>
        <dbReference type="ARBA" id="ARBA00022723"/>
    </source>
</evidence>
<evidence type="ECO:0000256" key="1">
    <source>
        <dbReference type="ARBA" id="ARBA00006167"/>
    </source>
</evidence>
<keyword evidence="8 15" id="KW-0862">Zinc</keyword>
<organism evidence="22 23">
    <name type="scientific">Salvelinus namaycush</name>
    <name type="common">Lake trout</name>
    <name type="synonym">Salmo namaycush</name>
    <dbReference type="NCBI Taxonomy" id="8040"/>
    <lineage>
        <taxon>Eukaryota</taxon>
        <taxon>Metazoa</taxon>
        <taxon>Chordata</taxon>
        <taxon>Craniata</taxon>
        <taxon>Vertebrata</taxon>
        <taxon>Euteleostomi</taxon>
        <taxon>Actinopterygii</taxon>
        <taxon>Neopterygii</taxon>
        <taxon>Teleostei</taxon>
        <taxon>Protacanthopterygii</taxon>
        <taxon>Salmoniformes</taxon>
        <taxon>Salmonidae</taxon>
        <taxon>Salmoninae</taxon>
        <taxon>Salvelinus</taxon>
    </lineage>
</organism>
<comment type="function">
    <text evidence="18">Multifunctional transcription factor that induces cell cycle arrest, DNA repair or apoptosis upon binding to its target DNA sequence. Acts as a tumor suppressor in many tumor types; induces growth arrest or apoptosis depending on the physiological circumstances and cell type. Negatively regulates cell division by controlling expression of a set of genes required for this process. One of the activated genes is an inhibitor of cyclin-dependent kinases. Apoptosis induction seems to be mediated either by stimulation of BAX and FAS antigen expression, or by repression of Bcl-2 expression.</text>
</comment>
<keyword evidence="4 18" id="KW-0963">Cytoplasm</keyword>
<evidence type="ECO:0000313" key="22">
    <source>
        <dbReference type="Proteomes" id="UP000808372"/>
    </source>
</evidence>
<evidence type="ECO:0000256" key="18">
    <source>
        <dbReference type="RuleBase" id="RU003304"/>
    </source>
</evidence>
<evidence type="ECO:0000256" key="13">
    <source>
        <dbReference type="ARBA" id="ARBA00023242"/>
    </source>
</evidence>
<dbReference type="GO" id="GO:0000978">
    <property type="term" value="F:RNA polymerase II cis-regulatory region sequence-specific DNA binding"/>
    <property type="evidence" value="ECO:0007669"/>
    <property type="project" value="TreeGrafter"/>
</dbReference>
<dbReference type="FunFam" id="2.60.40.720:FF:000003">
    <property type="entry name" value="Cellular tumor antigen p53"/>
    <property type="match status" value="1"/>
</dbReference>
<feature type="domain" description="p53 tetramerisation" evidence="21">
    <location>
        <begin position="313"/>
        <end position="348"/>
    </location>
</feature>
<feature type="site" description="Interaction with DNA" evidence="16">
    <location>
        <position position="106"/>
    </location>
</feature>
<dbReference type="Gene3D" id="2.60.40.720">
    <property type="match status" value="1"/>
</dbReference>
<evidence type="ECO:0000256" key="2">
    <source>
        <dbReference type="ARBA" id="ARBA00011393"/>
    </source>
</evidence>
<evidence type="ECO:0000256" key="9">
    <source>
        <dbReference type="ARBA" id="ARBA00023015"/>
    </source>
</evidence>
<evidence type="ECO:0000256" key="17">
    <source>
        <dbReference type="PIRSR" id="PIRSR602117-3"/>
    </source>
</evidence>
<evidence type="ECO:0000313" key="23">
    <source>
        <dbReference type="RefSeq" id="XP_038851844.1"/>
    </source>
</evidence>
<reference evidence="23" key="1">
    <citation type="submission" date="2025-08" db="UniProtKB">
        <authorList>
            <consortium name="RefSeq"/>
        </authorList>
    </citation>
    <scope>IDENTIFICATION</scope>
    <source>
        <tissue evidence="23">White muscle</tissue>
    </source>
</reference>
<dbReference type="InterPro" id="IPR012346">
    <property type="entry name" value="p53/RUNT-type_TF_DNA-bd_sf"/>
</dbReference>
<evidence type="ECO:0000256" key="4">
    <source>
        <dbReference type="ARBA" id="ARBA00022490"/>
    </source>
</evidence>
<evidence type="ECO:0000259" key="20">
    <source>
        <dbReference type="Pfam" id="PF00870"/>
    </source>
</evidence>
<evidence type="ECO:0000256" key="5">
    <source>
        <dbReference type="ARBA" id="ARBA00022553"/>
    </source>
</evidence>
<feature type="region of interest" description="Disordered" evidence="19">
    <location>
        <begin position="71"/>
        <end position="91"/>
    </location>
</feature>
<protein>
    <recommendedName>
        <fullName evidence="3 18">Cellular tumor antigen p53</fullName>
    </recommendedName>
</protein>
<evidence type="ECO:0000256" key="14">
    <source>
        <dbReference type="ARBA" id="ARBA00023306"/>
    </source>
</evidence>
<keyword evidence="6 18" id="KW-0053">Apoptosis</keyword>
<dbReference type="InterPro" id="IPR036674">
    <property type="entry name" value="p53_tetramer_sf"/>
</dbReference>
<accession>A0A8U0UFL2</accession>
<dbReference type="AlphaFoldDB" id="A0A8U0UFL2"/>
<dbReference type="CDD" id="cd08367">
    <property type="entry name" value="P53"/>
    <property type="match status" value="1"/>
</dbReference>
<dbReference type="InterPro" id="IPR002117">
    <property type="entry name" value="p53_tumour_suppressor"/>
</dbReference>
<keyword evidence="13 18" id="KW-0539">Nucleus</keyword>
<evidence type="ECO:0000256" key="12">
    <source>
        <dbReference type="ARBA" id="ARBA00023163"/>
    </source>
</evidence>
<feature type="domain" description="p53 DNA-binding" evidence="20">
    <location>
        <begin position="86"/>
        <end position="275"/>
    </location>
</feature>
<gene>
    <name evidence="23" type="primary">LOC120049611</name>
</gene>
<dbReference type="Gene3D" id="4.10.170.10">
    <property type="entry name" value="p53-like tetramerisation domain"/>
    <property type="match status" value="1"/>
</dbReference>
<dbReference type="GeneID" id="120049611"/>
<dbReference type="PROSITE" id="PS00348">
    <property type="entry name" value="P53"/>
    <property type="match status" value="1"/>
</dbReference>
<comment type="cofactor">
    <cofactor evidence="15 18">
        <name>Zn(2+)</name>
        <dbReference type="ChEBI" id="CHEBI:29105"/>
    </cofactor>
    <text evidence="15 18">Binds 1 zinc ion per subunit.</text>
</comment>
<comment type="subcellular location">
    <subcellularLocation>
        <location evidence="18">Cytoplasm</location>
    </subcellularLocation>
    <subcellularLocation>
        <location evidence="18">Nucleus</location>
    </subcellularLocation>
</comment>
<evidence type="ECO:0000256" key="19">
    <source>
        <dbReference type="SAM" id="MobiDB-lite"/>
    </source>
</evidence>
<dbReference type="InterPro" id="IPR010991">
    <property type="entry name" value="p53_tetrameristn"/>
</dbReference>
<evidence type="ECO:0000256" key="10">
    <source>
        <dbReference type="ARBA" id="ARBA00023125"/>
    </source>
</evidence>
<comment type="subunit">
    <text evidence="2 18">Binds DNA as a homotetramer.</text>
</comment>
<dbReference type="GO" id="GO:0005634">
    <property type="term" value="C:nucleus"/>
    <property type="evidence" value="ECO:0007669"/>
    <property type="project" value="UniProtKB-SubCell"/>
</dbReference>
<dbReference type="PRINTS" id="PR00386">
    <property type="entry name" value="P53SUPPRESSR"/>
</dbReference>
<evidence type="ECO:0000256" key="3">
    <source>
        <dbReference type="ARBA" id="ARBA00017135"/>
    </source>
</evidence>
<keyword evidence="14 18" id="KW-0131">Cell cycle</keyword>
<feature type="compositionally biased region" description="Polar residues" evidence="19">
    <location>
        <begin position="277"/>
        <end position="288"/>
    </location>
</feature>
<keyword evidence="22" id="KW-1185">Reference proteome</keyword>
<dbReference type="InterPro" id="IPR008967">
    <property type="entry name" value="p53-like_TF_DNA-bd_sf"/>
</dbReference>
<dbReference type="GO" id="GO:0006915">
    <property type="term" value="P:apoptotic process"/>
    <property type="evidence" value="ECO:0007669"/>
    <property type="project" value="UniProtKB-KW"/>
</dbReference>
<evidence type="ECO:0000256" key="8">
    <source>
        <dbReference type="ARBA" id="ARBA00022833"/>
    </source>
</evidence>
<evidence type="ECO:0000256" key="16">
    <source>
        <dbReference type="PIRSR" id="PIRSR602117-2"/>
    </source>
</evidence>
<dbReference type="Proteomes" id="UP000808372">
    <property type="component" value="Chromosome 6"/>
</dbReference>
<feature type="region of interest" description="Disordered" evidence="19">
    <location>
        <begin position="270"/>
        <end position="315"/>
    </location>
</feature>
<dbReference type="PANTHER" id="PTHR11447">
    <property type="entry name" value="CELLULAR TUMOR ANTIGEN P53"/>
    <property type="match status" value="1"/>
</dbReference>
<dbReference type="InterPro" id="IPR011615">
    <property type="entry name" value="p53_DNA-bd"/>
</dbReference>
<keyword evidence="9 18" id="KW-0805">Transcription regulation</keyword>
<name>A0A8U0UFL2_SALNM</name>
<feature type="region of interest" description="Disordered" evidence="19">
    <location>
        <begin position="352"/>
        <end position="387"/>
    </location>
</feature>
<feature type="compositionally biased region" description="Basic and acidic residues" evidence="19">
    <location>
        <begin position="378"/>
        <end position="387"/>
    </location>
</feature>
<evidence type="ECO:0000259" key="21">
    <source>
        <dbReference type="Pfam" id="PF07710"/>
    </source>
</evidence>
<evidence type="ECO:0000256" key="6">
    <source>
        <dbReference type="ARBA" id="ARBA00022703"/>
    </source>
</evidence>
<dbReference type="RefSeq" id="XP_038851844.1">
    <property type="nucleotide sequence ID" value="XM_038995916.1"/>
</dbReference>
<dbReference type="InterPro" id="IPR057064">
    <property type="entry name" value="P53_central_site"/>
</dbReference>
<keyword evidence="7 15" id="KW-0479">Metal-binding</keyword>
<feature type="cross-link" description="Glycyl lysine isopeptide (Lys-Gly) (interchain with G-Cter in ubiquitin)" evidence="17">
    <location>
        <position position="278"/>
    </location>
</feature>
<dbReference type="Pfam" id="PF07710">
    <property type="entry name" value="P53_tetramer"/>
    <property type="match status" value="1"/>
</dbReference>
<dbReference type="SUPFAM" id="SSF49417">
    <property type="entry name" value="p53-like transcription factors"/>
    <property type="match status" value="1"/>
</dbReference>
<dbReference type="Pfam" id="PF00870">
    <property type="entry name" value="P53"/>
    <property type="match status" value="1"/>
</dbReference>
<keyword evidence="5" id="KW-0597">Phosphoprotein</keyword>
<keyword evidence="11 18" id="KW-0010">Activator</keyword>
<dbReference type="SUPFAM" id="SSF47719">
    <property type="entry name" value="p53 tetramerization domain"/>
    <property type="match status" value="1"/>
</dbReference>
<evidence type="ECO:0000256" key="15">
    <source>
        <dbReference type="PIRSR" id="PIRSR602117-1"/>
    </source>
</evidence>
<dbReference type="PANTHER" id="PTHR11447:SF6">
    <property type="entry name" value="CELLULAR TUMOR ANTIGEN P53"/>
    <property type="match status" value="1"/>
</dbReference>
<comment type="similarity">
    <text evidence="1 18">Belongs to the p53 family.</text>
</comment>
<feature type="binding site" evidence="15">
    <location>
        <position position="162"/>
    </location>
    <ligand>
        <name>Zn(2+)</name>
        <dbReference type="ChEBI" id="CHEBI:29105"/>
    </ligand>
</feature>
<proteinExistence type="inferred from homology"/>
<dbReference type="GO" id="GO:0051262">
    <property type="term" value="P:protein tetramerization"/>
    <property type="evidence" value="ECO:0007669"/>
    <property type="project" value="InterPro"/>
</dbReference>
<dbReference type="GO" id="GO:0005737">
    <property type="term" value="C:cytoplasm"/>
    <property type="evidence" value="ECO:0007669"/>
    <property type="project" value="UniProtKB-SubCell"/>
</dbReference>
<keyword evidence="10 18" id="KW-0238">DNA-binding</keyword>
<feature type="binding site" evidence="15">
    <location>
        <position position="229"/>
    </location>
    <ligand>
        <name>Zn(2+)</name>
        <dbReference type="ChEBI" id="CHEBI:29105"/>
    </ligand>
</feature>